<dbReference type="PROSITE" id="PS01031">
    <property type="entry name" value="SHSP"/>
    <property type="match status" value="1"/>
</dbReference>
<proteinExistence type="inferred from homology"/>
<dbReference type="SUPFAM" id="SSF49764">
    <property type="entry name" value="HSP20-like chaperones"/>
    <property type="match status" value="1"/>
</dbReference>
<evidence type="ECO:0000313" key="4">
    <source>
        <dbReference type="EMBL" id="OBY12157.1"/>
    </source>
</evidence>
<dbReference type="InterPro" id="IPR008978">
    <property type="entry name" value="HSP20-like_chaperone"/>
</dbReference>
<dbReference type="CDD" id="cd06471">
    <property type="entry name" value="ACD_LpsHSP_like"/>
    <property type="match status" value="1"/>
</dbReference>
<comment type="similarity">
    <text evidence="1 2">Belongs to the small heat shock protein (HSP20) family.</text>
</comment>
<dbReference type="Pfam" id="PF00011">
    <property type="entry name" value="HSP20"/>
    <property type="match status" value="1"/>
</dbReference>
<name>A0A1B8RTM2_9CLOT</name>
<dbReference type="Proteomes" id="UP000092714">
    <property type="component" value="Unassembled WGS sequence"/>
</dbReference>
<dbReference type="eggNOG" id="COG0071">
    <property type="taxonomic scope" value="Bacteria"/>
</dbReference>
<dbReference type="InterPro" id="IPR031107">
    <property type="entry name" value="Small_HSP"/>
</dbReference>
<dbReference type="PANTHER" id="PTHR11527">
    <property type="entry name" value="HEAT-SHOCK PROTEIN 20 FAMILY MEMBER"/>
    <property type="match status" value="1"/>
</dbReference>
<dbReference type="EMBL" id="MAPZ01000009">
    <property type="protein sequence ID" value="OBY12157.1"/>
    <property type="molecule type" value="Genomic_DNA"/>
</dbReference>
<gene>
    <name evidence="4" type="ORF">CP373A1_00770</name>
</gene>
<keyword evidence="5" id="KW-1185">Reference proteome</keyword>
<dbReference type="OrthoDB" id="9811615at2"/>
<dbReference type="RefSeq" id="WP_065254190.1">
    <property type="nucleotide sequence ID" value="NZ_JBCPCP010000015.1"/>
</dbReference>
<dbReference type="InterPro" id="IPR002068">
    <property type="entry name" value="A-crystallin/Hsp20_dom"/>
</dbReference>
<evidence type="ECO:0000256" key="1">
    <source>
        <dbReference type="PROSITE-ProRule" id="PRU00285"/>
    </source>
</evidence>
<evidence type="ECO:0000256" key="2">
    <source>
        <dbReference type="RuleBase" id="RU003616"/>
    </source>
</evidence>
<evidence type="ECO:0000313" key="5">
    <source>
        <dbReference type="Proteomes" id="UP000092714"/>
    </source>
</evidence>
<sequence>MFGLVPFKTDDVKKRSESLEDFITEFFKDDHVGNMNMGIKFKADIRETATSYILEAELPGVKKKDITLEYKDDYLIVGGKREEANEESKDSYIRRERHYGEFTRNFYIVNVDEEQICAEFKEGVLKVTMPKEKIENSKKIEIK</sequence>
<protein>
    <recommendedName>
        <fullName evidence="3">SHSP domain-containing protein</fullName>
    </recommendedName>
</protein>
<dbReference type="Gene3D" id="2.60.40.790">
    <property type="match status" value="1"/>
</dbReference>
<organism evidence="4 5">
    <name type="scientific">Clostridium paraputrificum</name>
    <dbReference type="NCBI Taxonomy" id="29363"/>
    <lineage>
        <taxon>Bacteria</taxon>
        <taxon>Bacillati</taxon>
        <taxon>Bacillota</taxon>
        <taxon>Clostridia</taxon>
        <taxon>Eubacteriales</taxon>
        <taxon>Clostridiaceae</taxon>
        <taxon>Clostridium</taxon>
    </lineage>
</organism>
<reference evidence="4 5" key="1">
    <citation type="submission" date="2016-06" db="EMBL/GenBank/DDBJ databases">
        <authorList>
            <person name="Kjaerup R.B."/>
            <person name="Dalgaard T.S."/>
            <person name="Juul-Madsen H.R."/>
        </authorList>
    </citation>
    <scope>NUCLEOTIDE SEQUENCE [LARGE SCALE GENOMIC DNA]</scope>
    <source>
        <strain evidence="4 5">373-A1</strain>
    </source>
</reference>
<dbReference type="AlphaFoldDB" id="A0A1B8RTM2"/>
<feature type="domain" description="SHSP" evidence="3">
    <location>
        <begin position="34"/>
        <end position="143"/>
    </location>
</feature>
<comment type="caution">
    <text evidence="4">The sequence shown here is derived from an EMBL/GenBank/DDBJ whole genome shotgun (WGS) entry which is preliminary data.</text>
</comment>
<evidence type="ECO:0000259" key="3">
    <source>
        <dbReference type="PROSITE" id="PS01031"/>
    </source>
</evidence>
<accession>A0A1B8RTM2</accession>